<dbReference type="RefSeq" id="WP_311661918.1">
    <property type="nucleotide sequence ID" value="NZ_JAVRHT010000003.1"/>
</dbReference>
<dbReference type="PANTHER" id="PTHR11692">
    <property type="entry name" value="BIFUNCTIONAL PURINE BIOSYNTHESIS PROTEIN PURH"/>
    <property type="match status" value="1"/>
</dbReference>
<dbReference type="NCBIfam" id="NF002049">
    <property type="entry name" value="PRK00881.1"/>
    <property type="match status" value="1"/>
</dbReference>
<dbReference type="CDD" id="cd01421">
    <property type="entry name" value="IMPCH"/>
    <property type="match status" value="1"/>
</dbReference>
<comment type="pathway">
    <text evidence="2 8">Purine metabolism; IMP biosynthesis via de novo pathway; 5-formamido-1-(5-phospho-D-ribosyl)imidazole-4-carboxamide from 5-amino-1-(5-phospho-D-ribosyl)imidazole-4-carboxamide (10-formyl THF route): step 1/1.</text>
</comment>
<dbReference type="SMART" id="SM00798">
    <property type="entry name" value="AICARFT_IMPCHas"/>
    <property type="match status" value="1"/>
</dbReference>
<evidence type="ECO:0000256" key="5">
    <source>
        <dbReference type="ARBA" id="ARBA00022755"/>
    </source>
</evidence>
<dbReference type="NCBIfam" id="TIGR00355">
    <property type="entry name" value="purH"/>
    <property type="match status" value="1"/>
</dbReference>
<dbReference type="SUPFAM" id="SSF52335">
    <property type="entry name" value="Methylglyoxal synthase-like"/>
    <property type="match status" value="1"/>
</dbReference>
<comment type="similarity">
    <text evidence="3 8">Belongs to the PurH family.</text>
</comment>
<dbReference type="Gene3D" id="3.40.50.1380">
    <property type="entry name" value="Methylglyoxal synthase-like domain"/>
    <property type="match status" value="1"/>
</dbReference>
<evidence type="ECO:0000256" key="3">
    <source>
        <dbReference type="ARBA" id="ARBA00007667"/>
    </source>
</evidence>
<dbReference type="GO" id="GO:0004643">
    <property type="term" value="F:phosphoribosylaminoimidazolecarboxamide formyltransferase activity"/>
    <property type="evidence" value="ECO:0007669"/>
    <property type="project" value="UniProtKB-EC"/>
</dbReference>
<dbReference type="EMBL" id="JAVRHT010000003">
    <property type="protein sequence ID" value="MDT0630660.1"/>
    <property type="molecule type" value="Genomic_DNA"/>
</dbReference>
<dbReference type="InterPro" id="IPR036914">
    <property type="entry name" value="MGS-like_dom_sf"/>
</dbReference>
<accession>A0ABU3BMY2</accession>
<keyword evidence="6 8" id="KW-0378">Hydrolase</keyword>
<evidence type="ECO:0000256" key="4">
    <source>
        <dbReference type="ARBA" id="ARBA00022679"/>
    </source>
</evidence>
<evidence type="ECO:0000256" key="8">
    <source>
        <dbReference type="HAMAP-Rule" id="MF_00139"/>
    </source>
</evidence>
<dbReference type="InterPro" id="IPR016193">
    <property type="entry name" value="Cytidine_deaminase-like"/>
</dbReference>
<name>A0ABU3BMY2_9BACT</name>
<dbReference type="PANTHER" id="PTHR11692:SF0">
    <property type="entry name" value="BIFUNCTIONAL PURINE BIOSYNTHESIS PROTEIN ATIC"/>
    <property type="match status" value="1"/>
</dbReference>
<feature type="domain" description="MGS-like" evidence="9">
    <location>
        <begin position="7"/>
        <end position="159"/>
    </location>
</feature>
<dbReference type="GO" id="GO:0003937">
    <property type="term" value="F:IMP cyclohydrolase activity"/>
    <property type="evidence" value="ECO:0007669"/>
    <property type="project" value="UniProtKB-EC"/>
</dbReference>
<dbReference type="EC" id="2.1.2.3" evidence="8"/>
<dbReference type="InterPro" id="IPR024051">
    <property type="entry name" value="AICAR_Tfase_dup_dom_sf"/>
</dbReference>
<evidence type="ECO:0000256" key="6">
    <source>
        <dbReference type="ARBA" id="ARBA00022801"/>
    </source>
</evidence>
<dbReference type="Pfam" id="PF02142">
    <property type="entry name" value="MGS"/>
    <property type="match status" value="1"/>
</dbReference>
<dbReference type="Pfam" id="PF01808">
    <property type="entry name" value="AICARFT_IMPCHas"/>
    <property type="match status" value="1"/>
</dbReference>
<comment type="catalytic activity">
    <reaction evidence="8">
        <text>(6R)-10-formyltetrahydrofolate + 5-amino-1-(5-phospho-beta-D-ribosyl)imidazole-4-carboxamide = 5-formamido-1-(5-phospho-D-ribosyl)imidazole-4-carboxamide + (6S)-5,6,7,8-tetrahydrofolate</text>
        <dbReference type="Rhea" id="RHEA:22192"/>
        <dbReference type="ChEBI" id="CHEBI:57453"/>
        <dbReference type="ChEBI" id="CHEBI:58467"/>
        <dbReference type="ChEBI" id="CHEBI:58475"/>
        <dbReference type="ChEBI" id="CHEBI:195366"/>
        <dbReference type="EC" id="2.1.2.3"/>
    </reaction>
</comment>
<evidence type="ECO:0000313" key="10">
    <source>
        <dbReference type="EMBL" id="MDT0630660.1"/>
    </source>
</evidence>
<dbReference type="Proteomes" id="UP001267426">
    <property type="component" value="Unassembled WGS sequence"/>
</dbReference>
<evidence type="ECO:0000256" key="2">
    <source>
        <dbReference type="ARBA" id="ARBA00004954"/>
    </source>
</evidence>
<evidence type="ECO:0000259" key="9">
    <source>
        <dbReference type="PROSITE" id="PS51855"/>
    </source>
</evidence>
<evidence type="ECO:0000313" key="11">
    <source>
        <dbReference type="Proteomes" id="UP001267426"/>
    </source>
</evidence>
<reference evidence="10 11" key="1">
    <citation type="submission" date="2023-09" db="EMBL/GenBank/DDBJ databases">
        <authorList>
            <person name="Rey-Velasco X."/>
        </authorList>
    </citation>
    <scope>NUCLEOTIDE SEQUENCE [LARGE SCALE GENOMIC DNA]</scope>
    <source>
        <strain evidence="10 11">F394</strain>
    </source>
</reference>
<dbReference type="InterPro" id="IPR011607">
    <property type="entry name" value="MGS-like_dom"/>
</dbReference>
<evidence type="ECO:0000256" key="1">
    <source>
        <dbReference type="ARBA" id="ARBA00004844"/>
    </source>
</evidence>
<organism evidence="10 11">
    <name type="scientific">Rubrivirga litoralis</name>
    <dbReference type="NCBI Taxonomy" id="3075598"/>
    <lineage>
        <taxon>Bacteria</taxon>
        <taxon>Pseudomonadati</taxon>
        <taxon>Rhodothermota</taxon>
        <taxon>Rhodothermia</taxon>
        <taxon>Rhodothermales</taxon>
        <taxon>Rubricoccaceae</taxon>
        <taxon>Rubrivirga</taxon>
    </lineage>
</organism>
<dbReference type="PIRSF" id="PIRSF000414">
    <property type="entry name" value="AICARFT_IMPCHas"/>
    <property type="match status" value="1"/>
</dbReference>
<comment type="caution">
    <text evidence="10">The sequence shown here is derived from an EMBL/GenBank/DDBJ whole genome shotgun (WGS) entry which is preliminary data.</text>
</comment>
<dbReference type="PROSITE" id="PS51855">
    <property type="entry name" value="MGS"/>
    <property type="match status" value="1"/>
</dbReference>
<sequence>MIETADLPAPDDRAPVRRALLSVSDKSGLAEFGRRLAALGVELLSTGGTARALRDAGLDVTDVADVTGFPEILGGRVKSLHPRVHGGILARRTSAADLAELDEHGIGAIDLVVVNLYPFREAVASAGVTDALAAENVDIGGPGMLRAAAKNFAFVGAVVDPADYDAVAQELEDHGGTLGLATRRRLAHAAFAHTADYDAAIAAYFAGGAATGGAAPDTEPGGADHDATAPLPDALFLDLPRAEALRYGENPHQVAALYGDPAARYEALHGKALSYNNLLDLTAALDLIAEFDAAPPTVAILKHTNPCGVGQAEDAAGGLEAAYHKAFATDRQSPFGGIVVVNRPLDRATAEAIDAVFTEIVIAPAFEDGVLAFLEQKKNRRLVRARPRPARPTPVLRSVAGGVLVQTPDGPLAPAAELRDAWTVPTERAPTEREWTDLDFAWRVCKHVKSNAIVYARDGATLGIGAGQMSRIDASEVAVAKGAKSGLDFAGCVVASDAFFPFADGLEAAAEAGAVAAVQPGGSVRDDEVVAAADARGLAMAFTGRRHFRH</sequence>
<protein>
    <recommendedName>
        <fullName evidence="8">Bifunctional purine biosynthesis protein PurH</fullName>
    </recommendedName>
    <domain>
        <recommendedName>
            <fullName evidence="8">Phosphoribosylaminoimidazolecarboxamide formyltransferase</fullName>
            <ecNumber evidence="8">2.1.2.3</ecNumber>
        </recommendedName>
        <alternativeName>
            <fullName evidence="8">AICAR transformylase</fullName>
        </alternativeName>
    </domain>
    <domain>
        <recommendedName>
            <fullName evidence="8">IMP cyclohydrolase</fullName>
            <ecNumber evidence="8">3.5.4.10</ecNumber>
        </recommendedName>
        <alternativeName>
            <fullName evidence="8">ATIC</fullName>
        </alternativeName>
        <alternativeName>
            <fullName evidence="8">IMP synthase</fullName>
        </alternativeName>
        <alternativeName>
            <fullName evidence="8">Inosinicase</fullName>
        </alternativeName>
    </domain>
</protein>
<dbReference type="SUPFAM" id="SSF53927">
    <property type="entry name" value="Cytidine deaminase-like"/>
    <property type="match status" value="1"/>
</dbReference>
<keyword evidence="5 8" id="KW-0658">Purine biosynthesis</keyword>
<evidence type="ECO:0000256" key="7">
    <source>
        <dbReference type="ARBA" id="ARBA00023268"/>
    </source>
</evidence>
<comment type="pathway">
    <text evidence="1 8">Purine metabolism; IMP biosynthesis via de novo pathway; IMP from 5-formamido-1-(5-phospho-D-ribosyl)imidazole-4-carboxamide: step 1/1.</text>
</comment>
<gene>
    <name evidence="8 10" type="primary">purH</name>
    <name evidence="10" type="ORF">RM540_02775</name>
</gene>
<dbReference type="InterPro" id="IPR002695">
    <property type="entry name" value="PurH-like"/>
</dbReference>
<comment type="catalytic activity">
    <reaction evidence="8">
        <text>IMP + H2O = 5-formamido-1-(5-phospho-D-ribosyl)imidazole-4-carboxamide</text>
        <dbReference type="Rhea" id="RHEA:18445"/>
        <dbReference type="ChEBI" id="CHEBI:15377"/>
        <dbReference type="ChEBI" id="CHEBI:58053"/>
        <dbReference type="ChEBI" id="CHEBI:58467"/>
        <dbReference type="EC" id="3.5.4.10"/>
    </reaction>
</comment>
<keyword evidence="7 8" id="KW-0511">Multifunctional enzyme</keyword>
<dbReference type="SMART" id="SM00851">
    <property type="entry name" value="MGS"/>
    <property type="match status" value="1"/>
</dbReference>
<dbReference type="EC" id="3.5.4.10" evidence="8"/>
<comment type="domain">
    <text evidence="8">The IMP cyclohydrolase activity resides in the N-terminal region.</text>
</comment>
<keyword evidence="11" id="KW-1185">Reference proteome</keyword>
<keyword evidence="4 8" id="KW-0808">Transferase</keyword>
<dbReference type="Gene3D" id="3.40.140.20">
    <property type="match status" value="2"/>
</dbReference>
<dbReference type="HAMAP" id="MF_00139">
    <property type="entry name" value="PurH"/>
    <property type="match status" value="1"/>
</dbReference>
<proteinExistence type="inferred from homology"/>